<dbReference type="EMBL" id="CP140152">
    <property type="protein sequence ID" value="WQH05379.1"/>
    <property type="molecule type" value="Genomic_DNA"/>
</dbReference>
<dbReference type="SUPFAM" id="SSF49373">
    <property type="entry name" value="Invasin/intimin cell-adhesion fragments"/>
    <property type="match status" value="1"/>
</dbReference>
<accession>A0ABZ0Y0H2</accession>
<dbReference type="RefSeq" id="WP_019924810.1">
    <property type="nucleotide sequence ID" value="NZ_CP140152.1"/>
</dbReference>
<dbReference type="PROSITE" id="PS51257">
    <property type="entry name" value="PROKAR_LIPOPROTEIN"/>
    <property type="match status" value="1"/>
</dbReference>
<reference evidence="1 2" key="1">
    <citation type="submission" date="2023-11" db="EMBL/GenBank/DDBJ databases">
        <title>MicrobeMod: A computational toolkit for identifying prokaryotic methylation and restriction-modification with nanopore sequencing.</title>
        <authorList>
            <person name="Crits-Christoph A."/>
            <person name="Kang S.C."/>
            <person name="Lee H."/>
            <person name="Ostrov N."/>
        </authorList>
    </citation>
    <scope>NUCLEOTIDE SEQUENCE [LARGE SCALE GENOMIC DNA]</scope>
    <source>
        <strain evidence="1 2">ATCC 25935</strain>
    </source>
</reference>
<keyword evidence="2" id="KW-1185">Reference proteome</keyword>
<sequence>MNRTTSTRYHTGHLLQLFLAAILAMLLAACGGGGGNSASGCVTIDPSRDPNLPGCGTGTGATAPRMTVALTDSANAPITTISNDRPGNLVAVFRNGANAAVANTVVTFTTTDATGVFVPAAGTAVTDATGTARVGLPVGTTAGAFTATASASVDGKTATASVNYTVDYSAVTLGALSIAPTSLAAGGTAGVQVTVLSGTTPYAPPLAVAFSSPCVTAGRARLITPVTTVNGVASSSYTDLGCGTTDIVTATAVVSGVTVTRSANLTVNAASAGQLTFVSALPQNIALRGTGGAGRQETATVTFKVLNAVGQPLAGQVVNFALNTVVGGLTVSPASATTGSDGTVSTVVTSGNINTPVRVSATLPGNGISTVSDQLVVSTGVPEQASFSLSAVIRNVEGGSFNGCPAPNGTTLAARLADRFHNPAPDGTAVSFTAEGGTVDASCLTGETTTTLTDGTVIKQKGTPGECTVRFCAASPRPADGRVTVLAYALGEESFVDANGNNRFDAGETFTDLGDPFRNDRAVTDANASGSDDAFTTGNAARVSGESFIDTNGNGAWDAAGNGIYNGVLRASGVGSGDTVHLRQSMVMVLSNSTANVTLIGQAVGGAPTIGTLALSQCISGTPFVNDTRTFRFAIRDNNPTVFATNRLAAHPNDSNWLFDLPGNPLPAGTRINFSVSNGILLSAADVVVANSIQPDSSGWIYRVQLASDAVQNATGCLNPINSGALNITVTTPSGVVSSFSYPVTD</sequence>
<organism evidence="1 2">
    <name type="scientific">Duganella zoogloeoides</name>
    <dbReference type="NCBI Taxonomy" id="75659"/>
    <lineage>
        <taxon>Bacteria</taxon>
        <taxon>Pseudomonadati</taxon>
        <taxon>Pseudomonadota</taxon>
        <taxon>Betaproteobacteria</taxon>
        <taxon>Burkholderiales</taxon>
        <taxon>Oxalobacteraceae</taxon>
        <taxon>Telluria group</taxon>
        <taxon>Duganella</taxon>
    </lineage>
</organism>
<dbReference type="InterPro" id="IPR008964">
    <property type="entry name" value="Invasin/intimin_cell_adhesion"/>
</dbReference>
<proteinExistence type="predicted"/>
<protein>
    <recommendedName>
        <fullName evidence="3">Big-1 domain-containing protein</fullName>
    </recommendedName>
</protein>
<dbReference type="InterPro" id="IPR013783">
    <property type="entry name" value="Ig-like_fold"/>
</dbReference>
<gene>
    <name evidence="1" type="ORF">SR858_03315</name>
</gene>
<dbReference type="Gene3D" id="2.60.40.10">
    <property type="entry name" value="Immunoglobulins"/>
    <property type="match status" value="1"/>
</dbReference>
<dbReference type="Proteomes" id="UP001326110">
    <property type="component" value="Chromosome"/>
</dbReference>
<evidence type="ECO:0000313" key="1">
    <source>
        <dbReference type="EMBL" id="WQH05379.1"/>
    </source>
</evidence>
<evidence type="ECO:0008006" key="3">
    <source>
        <dbReference type="Google" id="ProtNLM"/>
    </source>
</evidence>
<dbReference type="GeneID" id="43166322"/>
<evidence type="ECO:0000313" key="2">
    <source>
        <dbReference type="Proteomes" id="UP001326110"/>
    </source>
</evidence>
<name>A0ABZ0Y0H2_9BURK</name>